<evidence type="ECO:0000256" key="2">
    <source>
        <dbReference type="ARBA" id="ARBA00022842"/>
    </source>
</evidence>
<evidence type="ECO:0000313" key="3">
    <source>
        <dbReference type="EMBL" id="WVX84449.1"/>
    </source>
</evidence>
<sequence>MMFDFDGTLADSSDVFMQAWNTYAEQYDYYPVVKEDFILTRNLTLQQRAKQFHFPMHKLPMILPKIYRYFREHVTDVKLFDGIKEMLDTLAQTGYNISILSSNAKENIELLLRQEKIDSVAQVLSSSKLFGKDAVIKKFLKQKQLAPEQLLYVGDEVRDIIACNKVNVPFMWVSWGLDGFEMIEKEKPKYVVHSPKELLDTLSLELDSININ</sequence>
<dbReference type="Proteomes" id="UP001357223">
    <property type="component" value="Chromosome"/>
</dbReference>
<dbReference type="SFLD" id="SFLDG01129">
    <property type="entry name" value="C1.5:_HAD__Beta-PGM__Phosphata"/>
    <property type="match status" value="1"/>
</dbReference>
<dbReference type="SUPFAM" id="SSF56784">
    <property type="entry name" value="HAD-like"/>
    <property type="match status" value="1"/>
</dbReference>
<dbReference type="NCBIfam" id="TIGR01549">
    <property type="entry name" value="HAD-SF-IA-v1"/>
    <property type="match status" value="1"/>
</dbReference>
<accession>A0ABZ2CKW2</accession>
<dbReference type="InterPro" id="IPR023214">
    <property type="entry name" value="HAD_sf"/>
</dbReference>
<dbReference type="EMBL" id="CP137640">
    <property type="protein sequence ID" value="WVX84449.1"/>
    <property type="molecule type" value="Genomic_DNA"/>
</dbReference>
<dbReference type="GO" id="GO:0016787">
    <property type="term" value="F:hydrolase activity"/>
    <property type="evidence" value="ECO:0007669"/>
    <property type="project" value="UniProtKB-KW"/>
</dbReference>
<dbReference type="InterPro" id="IPR006439">
    <property type="entry name" value="HAD-SF_hydro_IA"/>
</dbReference>
<dbReference type="InterPro" id="IPR041492">
    <property type="entry name" value="HAD_2"/>
</dbReference>
<dbReference type="Pfam" id="PF13419">
    <property type="entry name" value="HAD_2"/>
    <property type="match status" value="1"/>
</dbReference>
<organism evidence="3 4">
    <name type="scientific">Niallia oryzisoli</name>
    <dbReference type="NCBI Taxonomy" id="1737571"/>
    <lineage>
        <taxon>Bacteria</taxon>
        <taxon>Bacillati</taxon>
        <taxon>Bacillota</taxon>
        <taxon>Bacilli</taxon>
        <taxon>Bacillales</taxon>
        <taxon>Bacillaceae</taxon>
        <taxon>Niallia</taxon>
    </lineage>
</organism>
<evidence type="ECO:0000313" key="4">
    <source>
        <dbReference type="Proteomes" id="UP001357223"/>
    </source>
</evidence>
<protein>
    <submittedName>
        <fullName evidence="3">HAD-IA family hydrolase</fullName>
    </submittedName>
</protein>
<gene>
    <name evidence="3" type="ORF">R4Z09_21130</name>
</gene>
<dbReference type="Gene3D" id="3.40.50.1000">
    <property type="entry name" value="HAD superfamily/HAD-like"/>
    <property type="match status" value="1"/>
</dbReference>
<dbReference type="Gene3D" id="1.10.150.240">
    <property type="entry name" value="Putative phosphatase, domain 2"/>
    <property type="match status" value="1"/>
</dbReference>
<name>A0ABZ2CKW2_9BACI</name>
<dbReference type="PANTHER" id="PTHR43434:SF13">
    <property type="entry name" value="PHOSPHOGLYCOLATE PHOSPHATASE"/>
    <property type="match status" value="1"/>
</dbReference>
<keyword evidence="1 3" id="KW-0378">Hydrolase</keyword>
<dbReference type="InterPro" id="IPR023198">
    <property type="entry name" value="PGP-like_dom2"/>
</dbReference>
<evidence type="ECO:0000256" key="1">
    <source>
        <dbReference type="ARBA" id="ARBA00022801"/>
    </source>
</evidence>
<reference evidence="3 4" key="1">
    <citation type="submission" date="2023-10" db="EMBL/GenBank/DDBJ databases">
        <title>Niallia locisalis sp.nov. isolated from a salt pond sample.</title>
        <authorList>
            <person name="Li X.-J."/>
            <person name="Dong L."/>
        </authorList>
    </citation>
    <scope>NUCLEOTIDE SEQUENCE [LARGE SCALE GENOMIC DNA]</scope>
    <source>
        <strain evidence="3 4">DSM 29761</strain>
    </source>
</reference>
<keyword evidence="2" id="KW-0460">Magnesium</keyword>
<proteinExistence type="predicted"/>
<dbReference type="PANTHER" id="PTHR43434">
    <property type="entry name" value="PHOSPHOGLYCOLATE PHOSPHATASE"/>
    <property type="match status" value="1"/>
</dbReference>
<dbReference type="InterPro" id="IPR050155">
    <property type="entry name" value="HAD-like_hydrolase_sf"/>
</dbReference>
<dbReference type="InterPro" id="IPR036412">
    <property type="entry name" value="HAD-like_sf"/>
</dbReference>
<dbReference type="SFLD" id="SFLDS00003">
    <property type="entry name" value="Haloacid_Dehalogenase"/>
    <property type="match status" value="1"/>
</dbReference>
<dbReference type="RefSeq" id="WP_338453325.1">
    <property type="nucleotide sequence ID" value="NZ_CP137640.1"/>
</dbReference>
<keyword evidence="4" id="KW-1185">Reference proteome</keyword>